<dbReference type="Pfam" id="PF14765">
    <property type="entry name" value="PS-DH"/>
    <property type="match status" value="1"/>
</dbReference>
<dbReference type="InterPro" id="IPR032821">
    <property type="entry name" value="PKS_assoc"/>
</dbReference>
<dbReference type="GO" id="GO:0004315">
    <property type="term" value="F:3-oxoacyl-[acyl-carrier-protein] synthase activity"/>
    <property type="evidence" value="ECO:0007669"/>
    <property type="project" value="InterPro"/>
</dbReference>
<dbReference type="InterPro" id="IPR020806">
    <property type="entry name" value="PKS_PP-bd"/>
</dbReference>
<keyword evidence="5" id="KW-0808">Transferase</keyword>
<feature type="domain" description="PKS/mFAS DH" evidence="12">
    <location>
        <begin position="941"/>
        <end position="1247"/>
    </location>
</feature>
<keyword evidence="7" id="KW-0560">Oxidoreductase</keyword>
<evidence type="ECO:0000256" key="9">
    <source>
        <dbReference type="PROSITE-ProRule" id="PRU01363"/>
    </source>
</evidence>
<evidence type="ECO:0000256" key="4">
    <source>
        <dbReference type="ARBA" id="ARBA00022603"/>
    </source>
</evidence>
<dbReference type="Proteomes" id="UP001172155">
    <property type="component" value="Unassembled WGS sequence"/>
</dbReference>
<dbReference type="GO" id="GO:0008168">
    <property type="term" value="F:methyltransferase activity"/>
    <property type="evidence" value="ECO:0007669"/>
    <property type="project" value="UniProtKB-KW"/>
</dbReference>
<dbReference type="Pfam" id="PF07993">
    <property type="entry name" value="NAD_binding_4"/>
    <property type="match status" value="1"/>
</dbReference>
<dbReference type="InterPro" id="IPR014031">
    <property type="entry name" value="Ketoacyl_synth_C"/>
</dbReference>
<dbReference type="InterPro" id="IPR001227">
    <property type="entry name" value="Ac_transferase_dom_sf"/>
</dbReference>
<evidence type="ECO:0000259" key="10">
    <source>
        <dbReference type="PROSITE" id="PS50075"/>
    </source>
</evidence>
<dbReference type="Pfam" id="PF08659">
    <property type="entry name" value="KR"/>
    <property type="match status" value="1"/>
</dbReference>
<dbReference type="Gene3D" id="3.40.50.12780">
    <property type="entry name" value="N-terminal domain of ligase-like"/>
    <property type="match status" value="1"/>
</dbReference>
<dbReference type="SMART" id="SM00826">
    <property type="entry name" value="PKS_DH"/>
    <property type="match status" value="1"/>
</dbReference>
<dbReference type="Pfam" id="PF00501">
    <property type="entry name" value="AMP-binding"/>
    <property type="match status" value="1"/>
</dbReference>
<dbReference type="PANTHER" id="PTHR43775">
    <property type="entry name" value="FATTY ACID SYNTHASE"/>
    <property type="match status" value="1"/>
</dbReference>
<dbReference type="Gene3D" id="3.30.300.30">
    <property type="match status" value="1"/>
</dbReference>
<dbReference type="SUPFAM" id="SSF53335">
    <property type="entry name" value="S-adenosyl-L-methionine-dependent methyltransferases"/>
    <property type="match status" value="1"/>
</dbReference>
<dbReference type="PROSITE" id="PS00012">
    <property type="entry name" value="PHOSPHOPANTETHEINE"/>
    <property type="match status" value="1"/>
</dbReference>
<dbReference type="SMART" id="SM00822">
    <property type="entry name" value="PKS_KR"/>
    <property type="match status" value="1"/>
</dbReference>
<dbReference type="GO" id="GO:0005886">
    <property type="term" value="C:plasma membrane"/>
    <property type="evidence" value="ECO:0007669"/>
    <property type="project" value="TreeGrafter"/>
</dbReference>
<dbReference type="GO" id="GO:0031177">
    <property type="term" value="F:phosphopantetheine binding"/>
    <property type="evidence" value="ECO:0007669"/>
    <property type="project" value="InterPro"/>
</dbReference>
<keyword evidence="14" id="KW-1185">Reference proteome</keyword>
<dbReference type="InterPro" id="IPR001242">
    <property type="entry name" value="Condensation_dom"/>
</dbReference>
<dbReference type="InterPro" id="IPR057326">
    <property type="entry name" value="KR_dom"/>
</dbReference>
<dbReference type="SUPFAM" id="SSF47336">
    <property type="entry name" value="ACP-like"/>
    <property type="match status" value="2"/>
</dbReference>
<dbReference type="Gene3D" id="3.30.559.10">
    <property type="entry name" value="Chloramphenicol acetyltransferase-like domain"/>
    <property type="match status" value="1"/>
</dbReference>
<dbReference type="PROSITE" id="PS00455">
    <property type="entry name" value="AMP_BINDING"/>
    <property type="match status" value="1"/>
</dbReference>
<dbReference type="InterPro" id="IPR009081">
    <property type="entry name" value="PP-bd_ACP"/>
</dbReference>
<dbReference type="InterPro" id="IPR036736">
    <property type="entry name" value="ACP-like_sf"/>
</dbReference>
<evidence type="ECO:0000256" key="7">
    <source>
        <dbReference type="ARBA" id="ARBA00023002"/>
    </source>
</evidence>
<dbReference type="Gene3D" id="1.10.1200.10">
    <property type="entry name" value="ACP-like"/>
    <property type="match status" value="1"/>
</dbReference>
<dbReference type="Gene3D" id="3.40.47.10">
    <property type="match status" value="1"/>
</dbReference>
<dbReference type="Pfam" id="PF00668">
    <property type="entry name" value="Condensation"/>
    <property type="match status" value="1"/>
</dbReference>
<evidence type="ECO:0000256" key="3">
    <source>
        <dbReference type="ARBA" id="ARBA00022598"/>
    </source>
</evidence>
<dbReference type="GO" id="GO:0016874">
    <property type="term" value="F:ligase activity"/>
    <property type="evidence" value="ECO:0007669"/>
    <property type="project" value="UniProtKB-KW"/>
</dbReference>
<dbReference type="InterPro" id="IPR014043">
    <property type="entry name" value="Acyl_transferase_dom"/>
</dbReference>
<sequence length="3855" mass="418526">MSVQNNGPRGGGEEPIAIVGSGLRFPGSSTSPSKLWDLLLEPRDLLTRIPANRFNASAFHHPDPDHHGTTNITQSYFLDQDHRRFDANFFNIKAVEVPAIDPQQRLLMEVVYESLEAAGQTLESLAGSQTGVYVGLMCADYQELINSDANSLPTYTATGNARSIMSNRISFFFDWHGPSMSIDTACSSSLVAVHQAVQLLRSGDSRVAVAAGANMILGPLQYVGAAKLHMLSADSRSRMWDAEASGYARGEGVAAVVLKRLSDAIDDGDRIECVIRGSGLNQDGRSPGITMPSASAQRDLIARTYAKARLDPRNPVERCQYFEAHGTGTPAGDPKEAEAMSQAFFHPGESVKDDGVPLYVGSIKTVIGHTEGTAGLAGLIKASLAIQHGVMLPNLLFNKLHPNVKPFYTNLEVLTKPKAWPELMPGQVRRVSVNSFGFGGANAHVILEQYVPVPTEQTEAVVPHLFTPFNFSAASEKSLRGILGDFQEYLEGHSDVSLQDLSFTLYARRTEHAFRTSISASSVSDLQAKIKSLVDGHTTGVRSKKLSNPVRTLGVFTGQGAQWPTMLRELILHSPYAKQAVQELDAVLQTLPAPERPDWSLMSELLADASTSRLDTALVAQPLCTVVQIILVDLLRAAGVKFHAVVGHSSGEIAAAYAAGRITRDDAIKIAYYRGYFTHNTPSVTPGAMMAAGTTVEDANELCSLPIFKGRLAVAAINSSTSVTISGDRDAIEQAKEILEDENKFARLLKVDKAYHSSHMVPCSEGYVEALKRCNIKPREGDGVCVWYSSTYENREMNGDGNLSGQYWADNMVRPVLFQQAVGAAVAGGVVDLAVEVGPHAALEGPAIQTIQEVQKDIIPYTGVIHRGKNDVEAVAEALGYIWSQFSGHKLDLRAFDALVSGGQRREMVGDLPTYHWDHSTLYWHSSRAAKAFLNQKNPPNPLLGVPTTDVMEKERRWKNLLKLNELPWANGHQLQGQVIYPATAYIATAVEAARFLVPDENAIAVIEVEDFSLGKPLVFSEGGDSNGIETVFTLSDITKTSDDTISAAFIFHACSSTDTEQLSTHATGKVAVILGAPSSSWLPARKPNPPNLVPIPQDRFYASLEPLGYSYSGWFRTLSSIQRRMDFSSALITVPPQDDEPVKMLLHPALLDSALQGIFLAYCWPGDGSLEQLHVPTGIRTFRVNVPACRQSLVPSTDVATSSQLTGNPLATRQLNGDVDIYAPDGTGLVQMECIKVVAFSEPTPDMDRAIFSEHKWGVASPSCELAMAGARATDDDYEFAYAMERVSIHYMKQMVDMFPKETRAGMGLEWHFECMFDFFEDVLATVAAGGRQCAKPEWVEDSDEMIEEFKRAHGHRVDMQLACAVGDNIAPVLRGETTILEHMTKDNLLNRFYEVGLGLKEFSFWLGKTVKQVVHRYPRMKILEIGKSTSSPSRLIMGDIGRSFASYTYTDISTGFFETAQDVFSAYKLIFKTLDVEKDVVQQGYTEGTYDLIVASLVLHATKDLNHTLSNARRLLKPGGQLIILEVSNNDVCRVGFLMCALPGWWLGKVDGRVLSPCVSTLDWHTALLRNGFSGIDSSTPEHDAIPYPLAVIVSQAVDDRVALLREPLSAAGLENVVTEQLDFVLIGGQTLSTIQLVQKIVRLLPAGTKHTVFKTLGDIKTAKITNKSVILVLTELDEPVFKRLTENTLVGLQFLFETQRTVLWITRGCRSENPYMNMSVGLGRSLVLENPDLTLQFLDLEEGVRPSPRQLLEALLRLRTGDFLEREGQLDNVLWTTEHELALENGETLLSRVYQNKSLNNRFNASKRAVVEISHPSSAPLTLTLDASSRHSLTRATTSQSPSEDTILLTATHSLLHPVFPTAYLTLGTSPTRATLVALTASNTSCALVPMTKSIEITLPVTATAAAFLTHLTAELLAASILSICHRDSTLLVHEPSLEVAKCLRETADGVTVYFSTSAASTSQEDWIIIDDYTPKRVVQAALPEGVSVFVDCATKGKATGVITSCLAPMCVKTTLDGLDDIQHLMGLFSAELGKKVLGGAVQRALAAAPSGEVLEVVPLRELVGREVQKGQAIVDWTGTDKVPVQVETVESEVKFRGDRTYVLFGLTSDLAQSICDWMAEHGARNIVLTSRNPKVEGAWVEGLGKRGVRLEAFANDITDKVALSALVTEIRRDWPPIAGVAHGAMVLDDISFFEMPFEKMQKVLGPKVQGAVYLDELFHDESLEFFVLFSSVTAIAGNRGQSAYTTANMFMSSLATQRRARGVAASILHIGAVIGVGYINRSFSDAIFAALRKTGFMMMSEREFHLCFGEAVVASNPRSDRNPEVITALSTIRSTEVQPPWAKFPRFQHCIQIEAAGDRKEKKKTATVSTRSRLLEATTPEEVFETVSDAFFQKLQLALHLPAETERSQVLALGLDDLGVDSLVAVEIRSWFLKEIETEIPVFKVLSGGSVTQLLEYAIENMPAKLAPNQNGETSDAGTSVSGDLAVVQLTPESHSSVPSIILTNDSTGASQSDGHSRIVSAATSQMGDEPEKALPSPVASVLDPPSPKYEKIVPISPGQSRFWFLKQLIEDQTTANNTIRVAIEGSIRHDSLEIAVRKIASLHEAFRTSFFINEDQKPVQAISETSRLYLERKIISDESQVNEEFDALKNHVYDIEHGECMRLVHLSLSSTKSYLLIGSHHIILDGISLEVFLNALQRAYNGQRLPHDVFQYSEYSEKIRHEISSGNLHGEINYWKTELANPPAPLSLLPFSATKSRTTLTQYAHTSARRTLPAALAKKIEKTCVRLKANVFHFYLGVFEVLLFKLLGTADVCIGMADANRWDDRVAQSIGMYLNLLPLRFHLDSAQSFEAVLKDTRRKSYLAMSHSRLPFDVLLDNIECERSTAFSPLFQAFINYRQGVSETRSFDGAMGRTEEIELPKAGYDISLDVIENPGGDTRVIIMLQRSLYGEEEAERVLVLYFGLLEEMCQGSGRSLGEISLFTEKEVEDTVKLGKGPVLKSTWPETLPGRIDGVIAKCPTAVAVEETSGQSWTYEELGAQVNGISLALVEAGVAKGTIVSVFQEASAQLVFSLLAILRLGAIYVPLDVNIPAARLQAMVAECKPAVVLVSTATATKAGDLGLPSSVSVLDVCSLPSGGQTHSVNVSASAPAAILFTSGTSGLPKGVVLSHGNFRNHVEALTVTHGFCSETVLQQSSVGFDMSLNQIFIALANGGTLVIVPEALRKDFAAVSQIILDNEITYTSATPSEYIAWLRHGSGNLLQSKSWSFATAGGEQFSPELLQAFRQLKGGFEHSFRVFNAYGPTEASFSSNELEVNLNAHSVTAGRTLPNYAVTIVDEDLRPVPAGFTGEICIAGAGVAIGYLNNTEETARKFTKTSFSDKAYRTGDKGVFNADGTLSILCRIDGDTQVKLRGLRIELLDIEQSILATANGQISDVVVTPRGSPTILVAHAVLSATAPSNAEQFLQTLAASLPLPQYMRPAVIVAVDRICLTSSGKIDRKALQALPLPASQATEDAAPLTSTEQRLASIWESVLPQGLHAITSTSDFFNVGGNSMLLIELRNLIQREFSTTLPLLRLFEHSTLSAMASAISSSPSATTSINWANETALSSSPSLPINSSNTIPPSHPPRTILLTGATGFLGTHLLCALLSNPATSKVHCLAVRSPSKLASLLAAHPEKLVVHSGDLSLPLLGLSSSIWDQLTEEADAIIHNGADVSFLKTYASLRAANVESTKALAEMAAKRKVPLHFISTGTVGKVIGGEELKPESLAAWPPTEGFADGYAATKWVGEVFLEKAGRELGVPIAVHRPSSITGEGAGDTDAVGSVLVKLVVDLDNLDGRHDSGVGAAALEG</sequence>
<dbReference type="SUPFAM" id="SSF52151">
    <property type="entry name" value="FabD/lysophospholipase-like"/>
    <property type="match status" value="1"/>
</dbReference>
<feature type="region of interest" description="C-terminal hotdog fold" evidence="9">
    <location>
        <begin position="1093"/>
        <end position="1247"/>
    </location>
</feature>
<dbReference type="CDD" id="cd02440">
    <property type="entry name" value="AdoMet_MTases"/>
    <property type="match status" value="1"/>
</dbReference>
<name>A0AA40ELC8_9PEZI</name>
<dbReference type="Pfam" id="PF21089">
    <property type="entry name" value="PKS_DH_N"/>
    <property type="match status" value="1"/>
</dbReference>
<dbReference type="GO" id="GO:0004312">
    <property type="term" value="F:fatty acid synthase activity"/>
    <property type="evidence" value="ECO:0007669"/>
    <property type="project" value="TreeGrafter"/>
</dbReference>
<dbReference type="InterPro" id="IPR036291">
    <property type="entry name" value="NAD(P)-bd_dom_sf"/>
</dbReference>
<dbReference type="GO" id="GO:0032259">
    <property type="term" value="P:methylation"/>
    <property type="evidence" value="ECO:0007669"/>
    <property type="project" value="UniProtKB-KW"/>
</dbReference>
<accession>A0AA40ELC8</accession>
<dbReference type="GO" id="GO:0009403">
    <property type="term" value="P:toxin biosynthetic process"/>
    <property type="evidence" value="ECO:0007669"/>
    <property type="project" value="UniProtKB-ARBA"/>
</dbReference>
<evidence type="ECO:0000259" key="11">
    <source>
        <dbReference type="PROSITE" id="PS52004"/>
    </source>
</evidence>
<dbReference type="GO" id="GO:0016491">
    <property type="term" value="F:oxidoreductase activity"/>
    <property type="evidence" value="ECO:0007669"/>
    <property type="project" value="UniProtKB-KW"/>
</dbReference>
<feature type="domain" description="Ketosynthase family 3 (KS3)" evidence="11">
    <location>
        <begin position="13"/>
        <end position="449"/>
    </location>
</feature>
<dbReference type="PROSITE" id="PS00606">
    <property type="entry name" value="KS3_1"/>
    <property type="match status" value="1"/>
</dbReference>
<evidence type="ECO:0000256" key="2">
    <source>
        <dbReference type="ARBA" id="ARBA00022553"/>
    </source>
</evidence>
<keyword evidence="4" id="KW-0489">Methyltransferase</keyword>
<evidence type="ECO:0000256" key="1">
    <source>
        <dbReference type="ARBA" id="ARBA00022450"/>
    </source>
</evidence>
<feature type="active site" description="Proton donor; for dehydratase activity" evidence="9">
    <location>
        <position position="1153"/>
    </location>
</feature>
<evidence type="ECO:0000313" key="13">
    <source>
        <dbReference type="EMBL" id="KAK0741489.1"/>
    </source>
</evidence>
<dbReference type="SUPFAM" id="SSF55048">
    <property type="entry name" value="Probable ACP-binding domain of malonyl-CoA ACP transacylase"/>
    <property type="match status" value="1"/>
</dbReference>
<dbReference type="SMART" id="SM00825">
    <property type="entry name" value="PKS_KS"/>
    <property type="match status" value="1"/>
</dbReference>
<evidence type="ECO:0000256" key="8">
    <source>
        <dbReference type="ARBA" id="ARBA00023268"/>
    </source>
</evidence>
<dbReference type="InterPro" id="IPR042104">
    <property type="entry name" value="PKS_dehydratase_sf"/>
</dbReference>
<dbReference type="InterPro" id="IPR029063">
    <property type="entry name" value="SAM-dependent_MTases_sf"/>
</dbReference>
<dbReference type="SMART" id="SM00823">
    <property type="entry name" value="PKS_PP"/>
    <property type="match status" value="2"/>
</dbReference>
<dbReference type="Gene3D" id="3.40.366.10">
    <property type="entry name" value="Malonyl-Coenzyme A Acyl Carrier Protein, domain 2"/>
    <property type="match status" value="1"/>
</dbReference>
<dbReference type="InterPro" id="IPR013120">
    <property type="entry name" value="FAR_NAD-bd"/>
</dbReference>
<dbReference type="PROSITE" id="PS50075">
    <property type="entry name" value="CARRIER"/>
    <property type="match status" value="2"/>
</dbReference>
<dbReference type="InterPro" id="IPR006162">
    <property type="entry name" value="Ppantetheine_attach_site"/>
</dbReference>
<comment type="caution">
    <text evidence="13">The sequence shown here is derived from an EMBL/GenBank/DDBJ whole genome shotgun (WGS) entry which is preliminary data.</text>
</comment>
<protein>
    <submittedName>
        <fullName evidence="13">Polyketide synthetase</fullName>
    </submittedName>
</protein>
<dbReference type="InterPro" id="IPR023213">
    <property type="entry name" value="CAT-like_dom_sf"/>
</dbReference>
<dbReference type="InterPro" id="IPR050091">
    <property type="entry name" value="PKS_NRPS_Biosynth_Enz"/>
</dbReference>
<feature type="domain" description="Carrier" evidence="10">
    <location>
        <begin position="3521"/>
        <end position="3598"/>
    </location>
</feature>
<dbReference type="InterPro" id="IPR020807">
    <property type="entry name" value="PKS_DH"/>
</dbReference>
<feature type="region of interest" description="N-terminal hotdog fold" evidence="9">
    <location>
        <begin position="941"/>
        <end position="1078"/>
    </location>
</feature>
<keyword evidence="8" id="KW-0511">Multifunctional enzyme</keyword>
<dbReference type="PANTHER" id="PTHR43775:SF20">
    <property type="entry name" value="HYBRID PKS-NRPS SYNTHETASE APDA"/>
    <property type="match status" value="1"/>
</dbReference>
<dbReference type="InterPro" id="IPR016039">
    <property type="entry name" value="Thiolase-like"/>
</dbReference>
<dbReference type="InterPro" id="IPR013217">
    <property type="entry name" value="Methyltransf_12"/>
</dbReference>
<dbReference type="Gene3D" id="3.10.129.110">
    <property type="entry name" value="Polyketide synthase dehydratase"/>
    <property type="match status" value="1"/>
</dbReference>
<dbReference type="InterPro" id="IPR049551">
    <property type="entry name" value="PKS_DH_C"/>
</dbReference>
<proteinExistence type="predicted"/>
<evidence type="ECO:0000256" key="5">
    <source>
        <dbReference type="ARBA" id="ARBA00022679"/>
    </source>
</evidence>
<feature type="active site" description="Proton acceptor; for dehydratase activity" evidence="9">
    <location>
        <position position="973"/>
    </location>
</feature>
<dbReference type="Pfam" id="PF00698">
    <property type="entry name" value="Acyl_transf_1"/>
    <property type="match status" value="1"/>
</dbReference>
<dbReference type="Gene3D" id="3.30.559.30">
    <property type="entry name" value="Nonribosomal peptide synthetase, condensation domain"/>
    <property type="match status" value="1"/>
</dbReference>
<dbReference type="GO" id="GO:0006633">
    <property type="term" value="P:fatty acid biosynthetic process"/>
    <property type="evidence" value="ECO:0007669"/>
    <property type="project" value="InterPro"/>
</dbReference>
<reference evidence="13" key="1">
    <citation type="submission" date="2023-06" db="EMBL/GenBank/DDBJ databases">
        <title>Genome-scale phylogeny and comparative genomics of the fungal order Sordariales.</title>
        <authorList>
            <consortium name="Lawrence Berkeley National Laboratory"/>
            <person name="Hensen N."/>
            <person name="Bonometti L."/>
            <person name="Westerberg I."/>
            <person name="Brannstrom I.O."/>
            <person name="Guillou S."/>
            <person name="Cros-Aarteil S."/>
            <person name="Calhoun S."/>
            <person name="Haridas S."/>
            <person name="Kuo A."/>
            <person name="Mondo S."/>
            <person name="Pangilinan J."/>
            <person name="Riley R."/>
            <person name="LaButti K."/>
            <person name="Andreopoulos B."/>
            <person name="Lipzen A."/>
            <person name="Chen C."/>
            <person name="Yanf M."/>
            <person name="Daum C."/>
            <person name="Ng V."/>
            <person name="Clum A."/>
            <person name="Steindorff A."/>
            <person name="Ohm R."/>
            <person name="Martin F."/>
            <person name="Silar P."/>
            <person name="Natvig D."/>
            <person name="Lalanne C."/>
            <person name="Gautier V."/>
            <person name="Ament-velasquez S.L."/>
            <person name="Kruys A."/>
            <person name="Hutchinson M.I."/>
            <person name="Powell A.J."/>
            <person name="Barry K."/>
            <person name="Miller A.N."/>
            <person name="Grigoriev I.V."/>
            <person name="Debuchy R."/>
            <person name="Gladieux P."/>
            <person name="Thoren M.H."/>
            <person name="Johannesson H."/>
        </authorList>
    </citation>
    <scope>NUCLEOTIDE SEQUENCE</scope>
    <source>
        <strain evidence="13">SMH3187-1</strain>
    </source>
</reference>
<organism evidence="13 14">
    <name type="scientific">Schizothecium vesticola</name>
    <dbReference type="NCBI Taxonomy" id="314040"/>
    <lineage>
        <taxon>Eukaryota</taxon>
        <taxon>Fungi</taxon>
        <taxon>Dikarya</taxon>
        <taxon>Ascomycota</taxon>
        <taxon>Pezizomycotina</taxon>
        <taxon>Sordariomycetes</taxon>
        <taxon>Sordariomycetidae</taxon>
        <taxon>Sordariales</taxon>
        <taxon>Schizotheciaceae</taxon>
        <taxon>Schizothecium</taxon>
    </lineage>
</organism>
<dbReference type="FunFam" id="3.40.47.10:FF:000019">
    <property type="entry name" value="Polyketide synthase type I"/>
    <property type="match status" value="1"/>
</dbReference>
<dbReference type="SUPFAM" id="SSF56801">
    <property type="entry name" value="Acetyl-CoA synthetase-like"/>
    <property type="match status" value="1"/>
</dbReference>
<dbReference type="EMBL" id="JAUKUD010000006">
    <property type="protein sequence ID" value="KAK0741489.1"/>
    <property type="molecule type" value="Genomic_DNA"/>
</dbReference>
<dbReference type="InterPro" id="IPR014030">
    <property type="entry name" value="Ketoacyl_synth_N"/>
</dbReference>
<dbReference type="InterPro" id="IPR020841">
    <property type="entry name" value="PKS_Beta-ketoAc_synthase_dom"/>
</dbReference>
<dbReference type="Pfam" id="PF00109">
    <property type="entry name" value="ketoacyl-synt"/>
    <property type="match status" value="1"/>
</dbReference>
<dbReference type="InterPro" id="IPR016035">
    <property type="entry name" value="Acyl_Trfase/lysoPLipase"/>
</dbReference>
<dbReference type="GO" id="GO:0005737">
    <property type="term" value="C:cytoplasm"/>
    <property type="evidence" value="ECO:0007669"/>
    <property type="project" value="TreeGrafter"/>
</dbReference>
<dbReference type="CDD" id="cd05930">
    <property type="entry name" value="A_NRPS"/>
    <property type="match status" value="1"/>
</dbReference>
<dbReference type="PROSITE" id="PS52004">
    <property type="entry name" value="KS3_2"/>
    <property type="match status" value="1"/>
</dbReference>
<dbReference type="CDD" id="cd00833">
    <property type="entry name" value="PKS"/>
    <property type="match status" value="1"/>
</dbReference>
<dbReference type="InterPro" id="IPR020845">
    <property type="entry name" value="AMP-binding_CS"/>
</dbReference>
<gene>
    <name evidence="13" type="ORF">B0T18DRAFT_432589</name>
</gene>
<dbReference type="Pfam" id="PF02801">
    <property type="entry name" value="Ketoacyl-synt_C"/>
    <property type="match status" value="1"/>
</dbReference>
<dbReference type="InterPro" id="IPR013968">
    <property type="entry name" value="PKS_KR"/>
</dbReference>
<dbReference type="InterPro" id="IPR049900">
    <property type="entry name" value="PKS_mFAS_DH"/>
</dbReference>
<dbReference type="Pfam" id="PF08242">
    <property type="entry name" value="Methyltransf_12"/>
    <property type="match status" value="1"/>
</dbReference>
<dbReference type="InterPro" id="IPR016036">
    <property type="entry name" value="Malonyl_transacylase_ACP-bd"/>
</dbReference>
<dbReference type="Pfam" id="PF16197">
    <property type="entry name" value="KAsynt_C_assoc"/>
    <property type="match status" value="1"/>
</dbReference>
<evidence type="ECO:0000259" key="12">
    <source>
        <dbReference type="PROSITE" id="PS52019"/>
    </source>
</evidence>
<dbReference type="SUPFAM" id="SSF52777">
    <property type="entry name" value="CoA-dependent acyltransferases"/>
    <property type="match status" value="2"/>
</dbReference>
<dbReference type="InterPro" id="IPR045851">
    <property type="entry name" value="AMP-bd_C_sf"/>
</dbReference>
<dbReference type="SMART" id="SM00827">
    <property type="entry name" value="PKS_AT"/>
    <property type="match status" value="1"/>
</dbReference>
<dbReference type="InterPro" id="IPR000873">
    <property type="entry name" value="AMP-dep_synth/lig_dom"/>
</dbReference>
<keyword evidence="6" id="KW-0677">Repeat</keyword>
<dbReference type="SUPFAM" id="SSF51735">
    <property type="entry name" value="NAD(P)-binding Rossmann-fold domains"/>
    <property type="match status" value="2"/>
</dbReference>
<dbReference type="Gene3D" id="3.40.50.720">
    <property type="entry name" value="NAD(P)-binding Rossmann-like Domain"/>
    <property type="match status" value="2"/>
</dbReference>
<dbReference type="Gene3D" id="3.40.50.150">
    <property type="entry name" value="Vaccinia Virus protein VP39"/>
    <property type="match status" value="1"/>
</dbReference>
<dbReference type="InterPro" id="IPR042099">
    <property type="entry name" value="ANL_N_sf"/>
</dbReference>
<keyword evidence="1" id="KW-0596">Phosphopantetheine</keyword>
<dbReference type="InterPro" id="IPR018201">
    <property type="entry name" value="Ketoacyl_synth_AS"/>
</dbReference>
<dbReference type="InterPro" id="IPR049552">
    <property type="entry name" value="PKS_DH_N"/>
</dbReference>
<dbReference type="Pfam" id="PF00550">
    <property type="entry name" value="PP-binding"/>
    <property type="match status" value="1"/>
</dbReference>
<dbReference type="PROSITE" id="PS52019">
    <property type="entry name" value="PKS_MFAS_DH"/>
    <property type="match status" value="1"/>
</dbReference>
<feature type="domain" description="Carrier" evidence="10">
    <location>
        <begin position="2385"/>
        <end position="2466"/>
    </location>
</feature>
<keyword evidence="3" id="KW-0436">Ligase</keyword>
<dbReference type="SUPFAM" id="SSF53901">
    <property type="entry name" value="Thiolase-like"/>
    <property type="match status" value="1"/>
</dbReference>
<evidence type="ECO:0000256" key="6">
    <source>
        <dbReference type="ARBA" id="ARBA00022737"/>
    </source>
</evidence>
<evidence type="ECO:0000313" key="14">
    <source>
        <dbReference type="Proteomes" id="UP001172155"/>
    </source>
</evidence>
<keyword evidence="2" id="KW-0597">Phosphoprotein</keyword>
<dbReference type="CDD" id="cd19532">
    <property type="entry name" value="C_PKS-NRPS"/>
    <property type="match status" value="1"/>
</dbReference>